<keyword evidence="2" id="KW-1185">Reference proteome</keyword>
<evidence type="ECO:0000313" key="2">
    <source>
        <dbReference type="Proteomes" id="UP000003936"/>
    </source>
</evidence>
<dbReference type="AlphaFoldDB" id="J3TFI1"/>
<reference evidence="1 2" key="1">
    <citation type="journal article" date="2012" name="Mol. Biol. Evol.">
        <title>Genome reduction and co-evolution between the primary and secondary bacterial symbionts of psyllids.</title>
        <authorList>
            <person name="Sloan D.B."/>
            <person name="Moran N.A."/>
        </authorList>
    </citation>
    <scope>NUCLEOTIDE SEQUENCE [LARGE SCALE GENOMIC DNA]</scope>
    <source>
        <strain evidence="1">Ceuc_S</strain>
    </source>
</reference>
<dbReference type="EMBL" id="CP003546">
    <property type="protein sequence ID" value="AFP84992.1"/>
    <property type="molecule type" value="Genomic_DNA"/>
</dbReference>
<protein>
    <submittedName>
        <fullName evidence="1">Uncharacterized protein</fullName>
    </submittedName>
</protein>
<dbReference type="Proteomes" id="UP000003936">
    <property type="component" value="Chromosome"/>
</dbReference>
<dbReference type="KEGG" id="sect:A359_06010"/>
<dbReference type="HOGENOM" id="CLU_2467246_0_0_6"/>
<gene>
    <name evidence="1" type="ORF">A359_06010</name>
</gene>
<sequence length="88" mass="10358">MPFLPDFLSLINAIMLEKERKPSSYRLLYIFNRKTYKNIGCHYYLLSYTSTVHMTTPSARHLLLSYHHLTIRGVITMMINTFLSGLRC</sequence>
<evidence type="ECO:0000313" key="1">
    <source>
        <dbReference type="EMBL" id="AFP84992.1"/>
    </source>
</evidence>
<accession>J3TFI1</accession>
<proteinExistence type="predicted"/>
<organism evidence="1 2">
    <name type="scientific">secondary endosymbiont of Ctenarytaina eucalypti</name>
    <dbReference type="NCBI Taxonomy" id="1199245"/>
    <lineage>
        <taxon>Bacteria</taxon>
        <taxon>Pseudomonadati</taxon>
        <taxon>Pseudomonadota</taxon>
        <taxon>Gammaproteobacteria</taxon>
        <taxon>Enterobacterales</taxon>
        <taxon>Enterobacteriaceae</taxon>
        <taxon>aphid secondary symbionts</taxon>
    </lineage>
</organism>
<name>J3TFI1_9ENTR</name>